<feature type="domain" description="Histidine kinase" evidence="11">
    <location>
        <begin position="553"/>
        <end position="788"/>
    </location>
</feature>
<name>M0PK64_9EURY</name>
<keyword evidence="4" id="KW-0597">Phosphoprotein</keyword>
<evidence type="ECO:0000313" key="12">
    <source>
        <dbReference type="EMBL" id="EMA70338.1"/>
    </source>
</evidence>
<protein>
    <recommendedName>
        <fullName evidence="3">histidine kinase</fullName>
        <ecNumber evidence="3">2.7.13.3</ecNumber>
    </recommendedName>
</protein>
<dbReference type="PROSITE" id="PS50109">
    <property type="entry name" value="HIS_KIN"/>
    <property type="match status" value="1"/>
</dbReference>
<reference evidence="12 13" key="1">
    <citation type="journal article" date="2014" name="PLoS Genet.">
        <title>Phylogenetically driven sequencing of extremely halophilic archaea reveals strategies for static and dynamic osmo-response.</title>
        <authorList>
            <person name="Becker E.A."/>
            <person name="Seitzer P.M."/>
            <person name="Tritt A."/>
            <person name="Larsen D."/>
            <person name="Krusor M."/>
            <person name="Yao A.I."/>
            <person name="Wu D."/>
            <person name="Madern D."/>
            <person name="Eisen J.A."/>
            <person name="Darling A.E."/>
            <person name="Facciotti M.T."/>
        </authorList>
    </citation>
    <scope>NUCLEOTIDE SEQUENCE [LARGE SCALE GENOMIC DNA]</scope>
    <source>
        <strain evidence="12 13">JCM 13916</strain>
    </source>
</reference>
<evidence type="ECO:0000256" key="6">
    <source>
        <dbReference type="ARBA" id="ARBA00022692"/>
    </source>
</evidence>
<dbReference type="SMART" id="SM00387">
    <property type="entry name" value="HATPase_c"/>
    <property type="match status" value="2"/>
</dbReference>
<dbReference type="PANTHER" id="PTHR45436:SF5">
    <property type="entry name" value="SENSOR HISTIDINE KINASE TRCS"/>
    <property type="match status" value="1"/>
</dbReference>
<dbReference type="Pfam" id="PF02518">
    <property type="entry name" value="HATPase_c"/>
    <property type="match status" value="1"/>
</dbReference>
<dbReference type="InterPro" id="IPR003594">
    <property type="entry name" value="HATPase_dom"/>
</dbReference>
<comment type="catalytic activity">
    <reaction evidence="1">
        <text>ATP + protein L-histidine = ADP + protein N-phospho-L-histidine.</text>
        <dbReference type="EC" id="2.7.13.3"/>
    </reaction>
</comment>
<sequence length="788" mass="88942">MTDSPENVSFTIDSRLLEELGENLVTRNHVAVGELVKNAYDADATEVHLEFVNASVDDTSESEIQIIDNGVGMSLEDVRNDFMRIATTDKLRNPITKKYGREKAGDKGIGRFAVRRLAHELRLETTAHLKDEGVYERTILDIPWRRYQTEQEIDEVTFRPTVERIPDDEDVSTGTTIGLRDLKDSWTQRDFNTLRRNIATLSIVQAEDRGDQFKPDPGFEIIFDAPEFEMGEGSLSEQVYDAGWGCLEGNIEDDGTVSLTLEAKLIDTRNYTFSHDTTGLGGTSFKIAYIPLSHKEHFRDPQTLNMKEARKMTQEQGGVRVYKGGFRVFSYGGPNDDWLNLDQRRTTHSRRNPDEQFEEVADSLDLHTDFNKVLLSGPNNRNLIGRVMISSDAELIMASNREDFQDDELLNDLREVLLLSLEWMTLQWSHYKSVKARKELEKETKRFQREQDNKKNKRKSESQEGLTQFTSDTDEKSESSSSKNDSSEPVDSALDLLEGVADTATETVPEEDRGVSDEAVETATKVIRSSLNQKEEEIDFFRSAFSVNQVVFSFSHELRSMVNSLGSSASRIEATIDELPAEHQDRFEEVVGDLRNMQDRFEDQMELFSIFMETGSRKEVDQQKVSVVVDDVVNATEYIAQYYDVTITTEVPSILRSPPMYKSELYSIVINLVTNSIKAVGASSGDKNQILVEGSQTDDGIRIRVYDSGVGLPEEAREDAFQPLVSDPVNNVYDELSGRMPENLSEQLGKGTGLGLSIVRNIAEKYGGTAQFTDADEWSTCVEVTINE</sequence>
<keyword evidence="5" id="KW-0808">Transferase</keyword>
<evidence type="ECO:0000256" key="4">
    <source>
        <dbReference type="ARBA" id="ARBA00022553"/>
    </source>
</evidence>
<dbReference type="GO" id="GO:0004673">
    <property type="term" value="F:protein histidine kinase activity"/>
    <property type="evidence" value="ECO:0007669"/>
    <property type="project" value="UniProtKB-EC"/>
</dbReference>
<evidence type="ECO:0000256" key="9">
    <source>
        <dbReference type="ARBA" id="ARBA00023136"/>
    </source>
</evidence>
<dbReference type="InterPro" id="IPR005467">
    <property type="entry name" value="His_kinase_dom"/>
</dbReference>
<dbReference type="PANTHER" id="PTHR45436">
    <property type="entry name" value="SENSOR HISTIDINE KINASE YKOH"/>
    <property type="match status" value="1"/>
</dbReference>
<dbReference type="EC" id="2.7.13.3" evidence="3"/>
<feature type="compositionally biased region" description="Basic and acidic residues" evidence="10">
    <location>
        <begin position="445"/>
        <end position="462"/>
    </location>
</feature>
<dbReference type="InterPro" id="IPR004358">
    <property type="entry name" value="Sig_transdc_His_kin-like_C"/>
</dbReference>
<evidence type="ECO:0000256" key="5">
    <source>
        <dbReference type="ARBA" id="ARBA00022679"/>
    </source>
</evidence>
<evidence type="ECO:0000256" key="1">
    <source>
        <dbReference type="ARBA" id="ARBA00000085"/>
    </source>
</evidence>
<gene>
    <name evidence="12" type="ORF">C462_10842</name>
</gene>
<comment type="subcellular location">
    <subcellularLocation>
        <location evidence="2">Membrane</location>
    </subcellularLocation>
</comment>
<proteinExistence type="predicted"/>
<dbReference type="PATRIC" id="fig|1230455.3.peg.2078"/>
<keyword evidence="8" id="KW-1133">Transmembrane helix</keyword>
<evidence type="ECO:0000256" key="3">
    <source>
        <dbReference type="ARBA" id="ARBA00012438"/>
    </source>
</evidence>
<comment type="caution">
    <text evidence="12">The sequence shown here is derived from an EMBL/GenBank/DDBJ whole genome shotgun (WGS) entry which is preliminary data.</text>
</comment>
<organism evidence="12 13">
    <name type="scientific">Halorubrum distributum JCM 13916</name>
    <dbReference type="NCBI Taxonomy" id="1230455"/>
    <lineage>
        <taxon>Archaea</taxon>
        <taxon>Methanobacteriati</taxon>
        <taxon>Methanobacteriota</taxon>
        <taxon>Stenosarchaea group</taxon>
        <taxon>Halobacteria</taxon>
        <taxon>Halobacteriales</taxon>
        <taxon>Haloferacaceae</taxon>
        <taxon>Halorubrum</taxon>
        <taxon>Halorubrum distributum group</taxon>
    </lineage>
</organism>
<accession>M0PK64</accession>
<dbReference type="InterPro" id="IPR036890">
    <property type="entry name" value="HATPase_C_sf"/>
</dbReference>
<evidence type="ECO:0000259" key="11">
    <source>
        <dbReference type="PROSITE" id="PS50109"/>
    </source>
</evidence>
<dbReference type="GO" id="GO:0005886">
    <property type="term" value="C:plasma membrane"/>
    <property type="evidence" value="ECO:0007669"/>
    <property type="project" value="TreeGrafter"/>
</dbReference>
<evidence type="ECO:0000256" key="8">
    <source>
        <dbReference type="ARBA" id="ARBA00022989"/>
    </source>
</evidence>
<dbReference type="Proteomes" id="UP000011528">
    <property type="component" value="Unassembled WGS sequence"/>
</dbReference>
<dbReference type="AlphaFoldDB" id="M0PK64"/>
<evidence type="ECO:0000313" key="13">
    <source>
        <dbReference type="Proteomes" id="UP000011528"/>
    </source>
</evidence>
<feature type="region of interest" description="Disordered" evidence="10">
    <location>
        <begin position="445"/>
        <end position="490"/>
    </location>
</feature>
<evidence type="ECO:0000256" key="2">
    <source>
        <dbReference type="ARBA" id="ARBA00004370"/>
    </source>
</evidence>
<dbReference type="Pfam" id="PF13589">
    <property type="entry name" value="HATPase_c_3"/>
    <property type="match status" value="1"/>
</dbReference>
<keyword evidence="9" id="KW-0472">Membrane</keyword>
<dbReference type="InterPro" id="IPR050428">
    <property type="entry name" value="TCS_sensor_his_kinase"/>
</dbReference>
<keyword evidence="6" id="KW-0812">Transmembrane</keyword>
<keyword evidence="7 12" id="KW-0418">Kinase</keyword>
<dbReference type="Gene3D" id="3.30.565.10">
    <property type="entry name" value="Histidine kinase-like ATPase, C-terminal domain"/>
    <property type="match status" value="2"/>
</dbReference>
<evidence type="ECO:0000256" key="7">
    <source>
        <dbReference type="ARBA" id="ARBA00022777"/>
    </source>
</evidence>
<dbReference type="PRINTS" id="PR00344">
    <property type="entry name" value="BCTRLSENSOR"/>
</dbReference>
<dbReference type="EMBL" id="AOJJ01000071">
    <property type="protein sequence ID" value="EMA70338.1"/>
    <property type="molecule type" value="Genomic_DNA"/>
</dbReference>
<evidence type="ECO:0000256" key="10">
    <source>
        <dbReference type="SAM" id="MobiDB-lite"/>
    </source>
</evidence>
<dbReference type="SUPFAM" id="SSF55874">
    <property type="entry name" value="ATPase domain of HSP90 chaperone/DNA topoisomerase II/histidine kinase"/>
    <property type="match status" value="2"/>
</dbReference>
<dbReference type="RefSeq" id="WP_007995854.1">
    <property type="nucleotide sequence ID" value="NZ_AOJJ01000071.1"/>
</dbReference>
<dbReference type="GO" id="GO:0000160">
    <property type="term" value="P:phosphorelay signal transduction system"/>
    <property type="evidence" value="ECO:0007669"/>
    <property type="project" value="TreeGrafter"/>
</dbReference>